<dbReference type="AlphaFoldDB" id="A0A2X2DDR8"/>
<dbReference type="Proteomes" id="UP000251485">
    <property type="component" value="Unassembled WGS sequence"/>
</dbReference>
<name>A0A2X2DDR8_PROMI</name>
<dbReference type="InterPro" id="IPR014710">
    <property type="entry name" value="RmlC-like_jellyroll"/>
</dbReference>
<proteinExistence type="predicted"/>
<dbReference type="EC" id="5.3.1.17" evidence="1"/>
<evidence type="ECO:0000313" key="2">
    <source>
        <dbReference type="Proteomes" id="UP000251485"/>
    </source>
</evidence>
<keyword evidence="1" id="KW-0413">Isomerase</keyword>
<evidence type="ECO:0000313" key="1">
    <source>
        <dbReference type="EMBL" id="SPY93869.1"/>
    </source>
</evidence>
<reference evidence="1 2" key="1">
    <citation type="submission" date="2018-06" db="EMBL/GenBank/DDBJ databases">
        <authorList>
            <consortium name="Pathogen Informatics"/>
            <person name="Doyle S."/>
        </authorList>
    </citation>
    <scope>NUCLEOTIDE SEQUENCE [LARGE SCALE GENOMIC DNA]</scope>
    <source>
        <strain evidence="1 2">NCTC10975</strain>
    </source>
</reference>
<protein>
    <submittedName>
        <fullName evidence="1">5-keto-4-deoxyuronate isomerase</fullName>
        <ecNumber evidence="1">5.3.1.17</ecNumber>
    </submittedName>
</protein>
<accession>A0A2X2DDR8</accession>
<sequence>MEIRQPIHSEHAKRLDTEGLRKEFLIENLFCEGEMNLTYSPYRSDYCWGSCPNNSTFSINGG</sequence>
<dbReference type="Gene3D" id="2.60.120.10">
    <property type="entry name" value="Jelly Rolls"/>
    <property type="match status" value="1"/>
</dbReference>
<gene>
    <name evidence="1" type="primary">kduI_1</name>
    <name evidence="1" type="ORF">NCTC10975_00194</name>
</gene>
<dbReference type="InterPro" id="IPR011051">
    <property type="entry name" value="RmlC_Cupin_sf"/>
</dbReference>
<dbReference type="GO" id="GO:0008697">
    <property type="term" value="F:4-deoxy-L-threo-5-hexosulose-uronate ketol-isomerase activity"/>
    <property type="evidence" value="ECO:0007669"/>
    <property type="project" value="UniProtKB-EC"/>
</dbReference>
<dbReference type="EMBL" id="UAUE01000001">
    <property type="protein sequence ID" value="SPY93869.1"/>
    <property type="molecule type" value="Genomic_DNA"/>
</dbReference>
<dbReference type="SUPFAM" id="SSF51182">
    <property type="entry name" value="RmlC-like cupins"/>
    <property type="match status" value="1"/>
</dbReference>
<organism evidence="1 2">
    <name type="scientific">Proteus mirabilis</name>
    <dbReference type="NCBI Taxonomy" id="584"/>
    <lineage>
        <taxon>Bacteria</taxon>
        <taxon>Pseudomonadati</taxon>
        <taxon>Pseudomonadota</taxon>
        <taxon>Gammaproteobacteria</taxon>
        <taxon>Enterobacterales</taxon>
        <taxon>Morganellaceae</taxon>
        <taxon>Proteus</taxon>
    </lineage>
</organism>